<gene>
    <name evidence="2" type="ORF">M407DRAFT_191536</name>
</gene>
<dbReference type="PANTHER" id="PTHR13847:SF150">
    <property type="entry name" value="OXIDOREDUCTASE TDA3-RELATED"/>
    <property type="match status" value="1"/>
</dbReference>
<dbReference type="GO" id="GO:0005829">
    <property type="term" value="C:cytosol"/>
    <property type="evidence" value="ECO:0007669"/>
    <property type="project" value="GOC"/>
</dbReference>
<dbReference type="SUPFAM" id="SSF51905">
    <property type="entry name" value="FAD/NAD(P)-binding domain"/>
    <property type="match status" value="1"/>
</dbReference>
<dbReference type="AlphaFoldDB" id="A0A0C3QL97"/>
<dbReference type="GO" id="GO:0042147">
    <property type="term" value="P:retrograde transport, endosome to Golgi"/>
    <property type="evidence" value="ECO:0007669"/>
    <property type="project" value="TreeGrafter"/>
</dbReference>
<proteinExistence type="predicted"/>
<dbReference type="HOGENOM" id="CLU_007884_14_0_1"/>
<dbReference type="Gene3D" id="3.30.9.10">
    <property type="entry name" value="D-Amino Acid Oxidase, subunit A, domain 2"/>
    <property type="match status" value="1"/>
</dbReference>
<protein>
    <recommendedName>
        <fullName evidence="1">FAD dependent oxidoreductase domain-containing protein</fullName>
    </recommendedName>
</protein>
<dbReference type="InterPro" id="IPR006076">
    <property type="entry name" value="FAD-dep_OxRdtase"/>
</dbReference>
<keyword evidence="3" id="KW-1185">Reference proteome</keyword>
<dbReference type="PANTHER" id="PTHR13847">
    <property type="entry name" value="SARCOSINE DEHYDROGENASE-RELATED"/>
    <property type="match status" value="1"/>
</dbReference>
<dbReference type="EMBL" id="KN823010">
    <property type="protein sequence ID" value="KIO27344.1"/>
    <property type="molecule type" value="Genomic_DNA"/>
</dbReference>
<dbReference type="Pfam" id="PF01266">
    <property type="entry name" value="DAO"/>
    <property type="match status" value="1"/>
</dbReference>
<dbReference type="OrthoDB" id="498204at2759"/>
<evidence type="ECO:0000259" key="1">
    <source>
        <dbReference type="Pfam" id="PF01266"/>
    </source>
</evidence>
<evidence type="ECO:0000313" key="2">
    <source>
        <dbReference type="EMBL" id="KIO27344.1"/>
    </source>
</evidence>
<dbReference type="Proteomes" id="UP000054248">
    <property type="component" value="Unassembled WGS sequence"/>
</dbReference>
<name>A0A0C3QL97_9AGAM</name>
<dbReference type="GO" id="GO:0005770">
    <property type="term" value="C:late endosome"/>
    <property type="evidence" value="ECO:0007669"/>
    <property type="project" value="TreeGrafter"/>
</dbReference>
<accession>A0A0C3QL97</accession>
<dbReference type="Gene3D" id="3.50.50.60">
    <property type="entry name" value="FAD/NAD(P)-binding domain"/>
    <property type="match status" value="1"/>
</dbReference>
<organism evidence="2 3">
    <name type="scientific">Tulasnella calospora MUT 4182</name>
    <dbReference type="NCBI Taxonomy" id="1051891"/>
    <lineage>
        <taxon>Eukaryota</taxon>
        <taxon>Fungi</taxon>
        <taxon>Dikarya</taxon>
        <taxon>Basidiomycota</taxon>
        <taxon>Agaricomycotina</taxon>
        <taxon>Agaricomycetes</taxon>
        <taxon>Cantharellales</taxon>
        <taxon>Tulasnellaceae</taxon>
        <taxon>Tulasnella</taxon>
    </lineage>
</organism>
<feature type="domain" description="FAD dependent oxidoreductase" evidence="1">
    <location>
        <begin position="5"/>
        <end position="363"/>
    </location>
</feature>
<dbReference type="STRING" id="1051891.A0A0C3QL97"/>
<sequence>MSQSIAIIGGGIIGTCTAYYLSRHPKIGATKIHLFEGSSIAAGASGKAGGFLAKDWHNACTASLTKMSFDLHQQLSDEFGGESKWSYRRLTTMNVEIDSKRGRTKQVPEAGEWLKSVTKCSLAGTTDTTAQVTPGSFTAALAETAKEKGVQISIATVTELHDRGDGTREVVAVDDNGGMITFIATDVVFAAGPWTGRLAKQLLGDKAGPAADVQPSNCSNSIIIRPSPGSAPISGHALFTVLKLPSGVFGEPEVYPRPDGTVYICGGGSSSDDPLPEKCKQVKATDELVQKLKNYASFVSPDFLDVDKKKATLEATQACYRPNSGKTGNPIIGKFGEGLWIASGHQVWGINNGPGTGKVLAELMLDGKAISADISALMP</sequence>
<evidence type="ECO:0000313" key="3">
    <source>
        <dbReference type="Proteomes" id="UP000054248"/>
    </source>
</evidence>
<reference evidence="3" key="2">
    <citation type="submission" date="2015-01" db="EMBL/GenBank/DDBJ databases">
        <title>Evolutionary Origins and Diversification of the Mycorrhizal Mutualists.</title>
        <authorList>
            <consortium name="DOE Joint Genome Institute"/>
            <consortium name="Mycorrhizal Genomics Consortium"/>
            <person name="Kohler A."/>
            <person name="Kuo A."/>
            <person name="Nagy L.G."/>
            <person name="Floudas D."/>
            <person name="Copeland A."/>
            <person name="Barry K.W."/>
            <person name="Cichocki N."/>
            <person name="Veneault-Fourrey C."/>
            <person name="LaButti K."/>
            <person name="Lindquist E.A."/>
            <person name="Lipzen A."/>
            <person name="Lundell T."/>
            <person name="Morin E."/>
            <person name="Murat C."/>
            <person name="Riley R."/>
            <person name="Ohm R."/>
            <person name="Sun H."/>
            <person name="Tunlid A."/>
            <person name="Henrissat B."/>
            <person name="Grigoriev I.V."/>
            <person name="Hibbett D.S."/>
            <person name="Martin F."/>
        </authorList>
    </citation>
    <scope>NUCLEOTIDE SEQUENCE [LARGE SCALE GENOMIC DNA]</scope>
    <source>
        <strain evidence="3">MUT 4182</strain>
    </source>
</reference>
<dbReference type="InterPro" id="IPR036188">
    <property type="entry name" value="FAD/NAD-bd_sf"/>
</dbReference>
<reference evidence="2 3" key="1">
    <citation type="submission" date="2014-04" db="EMBL/GenBank/DDBJ databases">
        <authorList>
            <consortium name="DOE Joint Genome Institute"/>
            <person name="Kuo A."/>
            <person name="Girlanda M."/>
            <person name="Perotto S."/>
            <person name="Kohler A."/>
            <person name="Nagy L.G."/>
            <person name="Floudas D."/>
            <person name="Copeland A."/>
            <person name="Barry K.W."/>
            <person name="Cichocki N."/>
            <person name="Veneault-Fourrey C."/>
            <person name="LaButti K."/>
            <person name="Lindquist E.A."/>
            <person name="Lipzen A."/>
            <person name="Lundell T."/>
            <person name="Morin E."/>
            <person name="Murat C."/>
            <person name="Sun H."/>
            <person name="Tunlid A."/>
            <person name="Henrissat B."/>
            <person name="Grigoriev I.V."/>
            <person name="Hibbett D.S."/>
            <person name="Martin F."/>
            <person name="Nordberg H.P."/>
            <person name="Cantor M.N."/>
            <person name="Hua S.X."/>
        </authorList>
    </citation>
    <scope>NUCLEOTIDE SEQUENCE [LARGE SCALE GENOMIC DNA]</scope>
    <source>
        <strain evidence="2 3">MUT 4182</strain>
    </source>
</reference>